<dbReference type="EMBL" id="JBHTND010000001">
    <property type="protein sequence ID" value="MFD1300130.1"/>
    <property type="molecule type" value="Genomic_DNA"/>
</dbReference>
<protein>
    <recommendedName>
        <fullName evidence="4">EamA family transporter</fullName>
    </recommendedName>
</protein>
<feature type="transmembrane region" description="Helical" evidence="1">
    <location>
        <begin position="21"/>
        <end position="42"/>
    </location>
</feature>
<reference evidence="3" key="1">
    <citation type="journal article" date="2019" name="Int. J. Syst. Evol. Microbiol.">
        <title>The Global Catalogue of Microorganisms (GCM) 10K type strain sequencing project: providing services to taxonomists for standard genome sequencing and annotation.</title>
        <authorList>
            <consortium name="The Broad Institute Genomics Platform"/>
            <consortium name="The Broad Institute Genome Sequencing Center for Infectious Disease"/>
            <person name="Wu L."/>
            <person name="Ma J."/>
        </authorList>
    </citation>
    <scope>NUCLEOTIDE SEQUENCE [LARGE SCALE GENOMIC DNA]</scope>
    <source>
        <strain evidence="3">CCUG 56108</strain>
    </source>
</reference>
<evidence type="ECO:0008006" key="4">
    <source>
        <dbReference type="Google" id="ProtNLM"/>
    </source>
</evidence>
<dbReference type="RefSeq" id="WP_379039495.1">
    <property type="nucleotide sequence ID" value="NZ_JBHTND010000001.1"/>
</dbReference>
<comment type="caution">
    <text evidence="2">The sequence shown here is derived from an EMBL/GenBank/DDBJ whole genome shotgun (WGS) entry which is preliminary data.</text>
</comment>
<gene>
    <name evidence="2" type="ORF">ACFQ4G_00825</name>
</gene>
<keyword evidence="1" id="KW-0472">Membrane</keyword>
<organism evidence="2 3">
    <name type="scientific">Methylobacterium marchantiae</name>
    <dbReference type="NCBI Taxonomy" id="600331"/>
    <lineage>
        <taxon>Bacteria</taxon>
        <taxon>Pseudomonadati</taxon>
        <taxon>Pseudomonadota</taxon>
        <taxon>Alphaproteobacteria</taxon>
        <taxon>Hyphomicrobiales</taxon>
        <taxon>Methylobacteriaceae</taxon>
        <taxon>Methylobacterium</taxon>
    </lineage>
</organism>
<sequence>MTRPFQVKPFPRRSLFRAGASSRLLIAAILSGLVWGAIFWAMG</sequence>
<keyword evidence="3" id="KW-1185">Reference proteome</keyword>
<proteinExistence type="predicted"/>
<name>A0ABW3WUA8_9HYPH</name>
<dbReference type="Proteomes" id="UP001597176">
    <property type="component" value="Unassembled WGS sequence"/>
</dbReference>
<evidence type="ECO:0000313" key="3">
    <source>
        <dbReference type="Proteomes" id="UP001597176"/>
    </source>
</evidence>
<evidence type="ECO:0000256" key="1">
    <source>
        <dbReference type="SAM" id="Phobius"/>
    </source>
</evidence>
<keyword evidence="1" id="KW-0812">Transmembrane</keyword>
<keyword evidence="1" id="KW-1133">Transmembrane helix</keyword>
<accession>A0ABW3WUA8</accession>
<evidence type="ECO:0000313" key="2">
    <source>
        <dbReference type="EMBL" id="MFD1300130.1"/>
    </source>
</evidence>